<reference evidence="3" key="1">
    <citation type="submission" date="2023-08" db="EMBL/GenBank/DDBJ databases">
        <authorList>
            <person name="Audoor S."/>
            <person name="Bilcke G."/>
        </authorList>
    </citation>
    <scope>NUCLEOTIDE SEQUENCE</scope>
</reference>
<dbReference type="EMBL" id="CAKOGP040002296">
    <property type="protein sequence ID" value="CAJ1966534.1"/>
    <property type="molecule type" value="Genomic_DNA"/>
</dbReference>
<dbReference type="AlphaFoldDB" id="A0AAD2PXJ1"/>
<accession>A0AAD2PXJ1</accession>
<organism evidence="3 4">
    <name type="scientific">Cylindrotheca closterium</name>
    <dbReference type="NCBI Taxonomy" id="2856"/>
    <lineage>
        <taxon>Eukaryota</taxon>
        <taxon>Sar</taxon>
        <taxon>Stramenopiles</taxon>
        <taxon>Ochrophyta</taxon>
        <taxon>Bacillariophyta</taxon>
        <taxon>Bacillariophyceae</taxon>
        <taxon>Bacillariophycidae</taxon>
        <taxon>Bacillariales</taxon>
        <taxon>Bacillariaceae</taxon>
        <taxon>Cylindrotheca</taxon>
    </lineage>
</organism>
<keyword evidence="4" id="KW-1185">Reference proteome</keyword>
<feature type="signal peptide" evidence="2">
    <location>
        <begin position="1"/>
        <end position="24"/>
    </location>
</feature>
<feature type="region of interest" description="Disordered" evidence="1">
    <location>
        <begin position="38"/>
        <end position="60"/>
    </location>
</feature>
<feature type="compositionally biased region" description="Polar residues" evidence="1">
    <location>
        <begin position="38"/>
        <end position="55"/>
    </location>
</feature>
<evidence type="ECO:0000256" key="2">
    <source>
        <dbReference type="SAM" id="SignalP"/>
    </source>
</evidence>
<keyword evidence="2" id="KW-0732">Signal</keyword>
<sequence>MRLLPILQAALLAGTECAFSPASAFGVSPNRDTRQSSALHISSWGTKSTPSSLSDDANKSPADNVQAYLKTPEAVEARSNIDGTVLVSGLVRSKERTDQVIFDLLNNGESAFEFETIIAFVDDIAFAKKRLLSRSARYSGLLDKLDFVEASVPGGLPSPAQLEGVKSWVAVLDADDLVNTVSDVTAVIKQTGTVKNIAILAANAANIDSSDEKQIVESLKGCGAKFTMVAVGELQDFPEGTDPYSFYEMGSSESMVAEDATFSRDEAMRMITECLQLEAGVNKALSFSKVTNVNATEAKLIKGLREAGYARPQEVDHMLRDGVSNYKKAIADFMEKNPDYEKGYTSDVWWEEEKFQKSVRKSALRSADENQKIKDSRVEEVEKIAREWAKREYFRQMMAGTVDAELSEESFLESVWERAMFEGDLVYRQINGEATDADAELEDFKAKQERKKQAMLKKAKSELKEILEEENLGGDDLNEKLDKMDANPEGAKQS</sequence>
<feature type="chain" id="PRO_5042195916" evidence="2">
    <location>
        <begin position="25"/>
        <end position="494"/>
    </location>
</feature>
<dbReference type="Proteomes" id="UP001295423">
    <property type="component" value="Unassembled WGS sequence"/>
</dbReference>
<gene>
    <name evidence="3" type="ORF">CYCCA115_LOCUS22118</name>
</gene>
<comment type="caution">
    <text evidence="3">The sequence shown here is derived from an EMBL/GenBank/DDBJ whole genome shotgun (WGS) entry which is preliminary data.</text>
</comment>
<feature type="compositionally biased region" description="Basic and acidic residues" evidence="1">
    <location>
        <begin position="477"/>
        <end position="486"/>
    </location>
</feature>
<proteinExistence type="predicted"/>
<feature type="region of interest" description="Disordered" evidence="1">
    <location>
        <begin position="468"/>
        <end position="494"/>
    </location>
</feature>
<protein>
    <submittedName>
        <fullName evidence="3">Uncharacterized protein</fullName>
    </submittedName>
</protein>
<evidence type="ECO:0000313" key="3">
    <source>
        <dbReference type="EMBL" id="CAJ1966534.1"/>
    </source>
</evidence>
<name>A0AAD2PXJ1_9STRA</name>
<evidence type="ECO:0000313" key="4">
    <source>
        <dbReference type="Proteomes" id="UP001295423"/>
    </source>
</evidence>
<evidence type="ECO:0000256" key="1">
    <source>
        <dbReference type="SAM" id="MobiDB-lite"/>
    </source>
</evidence>